<reference evidence="1 3" key="1">
    <citation type="journal article" date="2015" name="Genome Announc.">
        <title>Genome Sequences of Oblitimonas alkaliphila gen. nov. sp. nov. (Proposed), a Novel Bacterium of the Pseudomonadaceae Family.</title>
        <authorList>
            <person name="Lauer A.C."/>
            <person name="Nicholson A.C."/>
            <person name="Humrighouse B.W."/>
            <person name="Emery B."/>
            <person name="Drobish A."/>
            <person name="Juieng P."/>
            <person name="Loparev V."/>
            <person name="McQuiston J.R."/>
        </authorList>
    </citation>
    <scope>NUCLEOTIDE SEQUENCE [LARGE SCALE GENOMIC DNA]</scope>
    <source>
        <strain evidence="1 3">E5571</strain>
    </source>
</reference>
<gene>
    <name evidence="1" type="ORF">AKN88_00495</name>
    <name evidence="2" type="ORF">HX099_06540</name>
</gene>
<sequence length="89" mass="10090">MNTVTEPRMTTLFSQLGLEDSPEGIKNFIATHQLPAEVKLTEAPYWSEAQRQLLKELLEEDSEWALVVDQLNEALHKGDMGFLEGLSIF</sequence>
<dbReference type="RefSeq" id="WP_053099490.1">
    <property type="nucleotide sequence ID" value="NZ_CP012358.1"/>
</dbReference>
<reference evidence="2" key="3">
    <citation type="journal article" date="2022" name="Sci. Total Environ.">
        <title>Prevalence, transmission, and molecular epidemiology of tet(X)-positive bacteria among humans, animals, and environmental niches in China: An epidemiological, and genomic-based study.</title>
        <authorList>
            <person name="Dong N."/>
            <person name="Zeng Y."/>
            <person name="Cai C."/>
            <person name="Sun C."/>
            <person name="Lu J."/>
            <person name="Liu C."/>
            <person name="Zhou H."/>
            <person name="Sun Q."/>
            <person name="Shu L."/>
            <person name="Wang H."/>
            <person name="Wang Y."/>
            <person name="Wang S."/>
            <person name="Wu C."/>
            <person name="Chan E.W."/>
            <person name="Chen G."/>
            <person name="Shen Z."/>
            <person name="Chen S."/>
            <person name="Zhang R."/>
        </authorList>
    </citation>
    <scope>NUCLEOTIDE SEQUENCE</scope>
    <source>
        <strain evidence="2">DF46-2-2</strain>
    </source>
</reference>
<evidence type="ECO:0000313" key="1">
    <source>
        <dbReference type="EMBL" id="AKX58590.1"/>
    </source>
</evidence>
<dbReference type="InterPro" id="IPR038086">
    <property type="entry name" value="DUF2789_sf"/>
</dbReference>
<dbReference type="Proteomes" id="UP001173465">
    <property type="component" value="Unassembled WGS sequence"/>
</dbReference>
<dbReference type="Proteomes" id="UP000063953">
    <property type="component" value="Chromosome"/>
</dbReference>
<dbReference type="EMBL" id="CP012365">
    <property type="protein sequence ID" value="AKX58590.1"/>
    <property type="molecule type" value="Genomic_DNA"/>
</dbReference>
<evidence type="ECO:0000313" key="3">
    <source>
        <dbReference type="Proteomes" id="UP000063953"/>
    </source>
</evidence>
<reference evidence="2" key="2">
    <citation type="submission" date="2020-06" db="EMBL/GenBank/DDBJ databases">
        <authorList>
            <person name="Dong N."/>
        </authorList>
    </citation>
    <scope>NUCLEOTIDE SEQUENCE</scope>
    <source>
        <strain evidence="2">DF46-2-2</strain>
    </source>
</reference>
<organism evidence="1 3">
    <name type="scientific">Thiopseudomonas alkaliphila</name>
    <dbReference type="NCBI Taxonomy" id="1697053"/>
    <lineage>
        <taxon>Bacteria</taxon>
        <taxon>Pseudomonadati</taxon>
        <taxon>Pseudomonadota</taxon>
        <taxon>Gammaproteobacteria</taxon>
        <taxon>Pseudomonadales</taxon>
        <taxon>Pseudomonadaceae</taxon>
        <taxon>Thiopseudomonas</taxon>
    </lineage>
</organism>
<accession>A0A0K1XB47</accession>
<dbReference type="OrthoDB" id="5828847at2"/>
<dbReference type="Pfam" id="PF10982">
    <property type="entry name" value="DUF2789"/>
    <property type="match status" value="1"/>
</dbReference>
<proteinExistence type="predicted"/>
<keyword evidence="3" id="KW-1185">Reference proteome</keyword>
<dbReference type="GeneID" id="93983119"/>
<dbReference type="EMBL" id="JACANB010000003">
    <property type="protein sequence ID" value="MDM1696318.1"/>
    <property type="molecule type" value="Genomic_DNA"/>
</dbReference>
<protein>
    <submittedName>
        <fullName evidence="2">DUF2789 domain-containing protein</fullName>
    </submittedName>
</protein>
<evidence type="ECO:0000313" key="2">
    <source>
        <dbReference type="EMBL" id="MDM1696318.1"/>
    </source>
</evidence>
<dbReference type="Gene3D" id="1.10.10.1130">
    <property type="entry name" value="Uncharacterised protein PF10982, DUF2789"/>
    <property type="match status" value="1"/>
</dbReference>
<dbReference type="AlphaFoldDB" id="A0A0K1XB47"/>
<dbReference type="KEGG" id="pbb:AKN87_02400"/>
<name>A0A0K1XB47_9GAMM</name>
<dbReference type="InterPro" id="IPR021250">
    <property type="entry name" value="DUF2789"/>
</dbReference>